<feature type="compositionally biased region" description="Low complexity" evidence="1">
    <location>
        <begin position="572"/>
        <end position="582"/>
    </location>
</feature>
<dbReference type="Pfam" id="PF02204">
    <property type="entry name" value="VPS9"/>
    <property type="match status" value="1"/>
</dbReference>
<dbReference type="PANTHER" id="PTHR23101">
    <property type="entry name" value="RAB GDP/GTP EXCHANGE FACTOR"/>
    <property type="match status" value="1"/>
</dbReference>
<proteinExistence type="evidence at transcript level"/>
<sequence>MSTGSIDESRRHDLLLEARRQRSSWLQNEDYVEMDIVEALLAKQQKEQQQHGKEQGSLAGLFQKVPGLANVLPAAREYVGFLNEVAGEDDQDAVAYDPKVLQALSAVQDSETRSLEEAEAEPATPLPDESLDPSTPLSYDGFIRLLMHPGSAEIVKSMQRFVSAFIQSQERRRGLPARAPPSPSSPRPQGEHLHAFIDSLRGELCNNKVWSGRLTAGGGSRASGSWSAAWEEVREHLEKFLVIKLHRYLFTEAETQVLVKEEARWRARVQSLAFLGPEHLEVRSLLSSSSVSAALAPAILEFSRVPAHKAPADIMAGLLRCSQALTQALVSSRVAGTGLPGADEFLPAMILTVKESNPENLRWAIHAVQRYRHPSRLQVAEPAYVFTNVLSAIHFLETADASQLNMTPESFATSVAACKAASRSLSRTQERGFMAEIGDGEDRPLVDLPGPASAPLSGALSSPLQNLSTARGPVAPPSTFAMATGRAGPLSSPLSGSLGKKASPWPFRSIQNVQRERELGTRGAPTLAAMTPPAPLQVAACRLQELVKDLQEHASRRLEKDRSQGSRSQEIQQQTPLPPSLSSQRLLKSCSFLHASSLDLRLSDISALLAEYRCLVAVADQCLELLQHNCK</sequence>
<feature type="compositionally biased region" description="Basic and acidic residues" evidence="1">
    <location>
        <begin position="554"/>
        <end position="564"/>
    </location>
</feature>
<evidence type="ECO:0000313" key="3">
    <source>
        <dbReference type="EMBL" id="AFJ69350.1"/>
    </source>
</evidence>
<name>I2CR17_NANGC</name>
<feature type="region of interest" description="Disordered" evidence="1">
    <location>
        <begin position="437"/>
        <end position="471"/>
    </location>
</feature>
<dbReference type="AlphaFoldDB" id="I2CR17"/>
<dbReference type="InterPro" id="IPR003123">
    <property type="entry name" value="VPS9"/>
</dbReference>
<feature type="region of interest" description="Disordered" evidence="1">
    <location>
        <begin position="107"/>
        <end position="134"/>
    </location>
</feature>
<dbReference type="GO" id="GO:0030139">
    <property type="term" value="C:endocytic vesicle"/>
    <property type="evidence" value="ECO:0007669"/>
    <property type="project" value="TreeGrafter"/>
</dbReference>
<gene>
    <name evidence="3" type="ORF">NGATSA_2013400</name>
</gene>
<dbReference type="Gene3D" id="1.10.246.120">
    <property type="match status" value="1"/>
</dbReference>
<dbReference type="PROSITE" id="PS51205">
    <property type="entry name" value="VPS9"/>
    <property type="match status" value="1"/>
</dbReference>
<dbReference type="InterPro" id="IPR045046">
    <property type="entry name" value="Vps9-like"/>
</dbReference>
<accession>I2CR17</accession>
<reference evidence="3" key="1">
    <citation type="journal article" date="2012" name="Bioengineered">
        <title>Additional insights into the genome of the oleaginous model alga Nannochloropsis gaditana.</title>
        <authorList>
            <person name="Jinkerson R.E."/>
            <person name="Radakovits R."/>
            <person name="Posewitz M.C."/>
        </authorList>
    </citation>
    <scope>NUCLEOTIDE SEQUENCE</scope>
    <source>
        <strain evidence="3">CCMP526</strain>
    </source>
</reference>
<protein>
    <submittedName>
        <fullName evidence="3">Vacuolar sorting protein 9 domain-containing protein</fullName>
    </submittedName>
</protein>
<evidence type="ECO:0000256" key="1">
    <source>
        <dbReference type="SAM" id="MobiDB-lite"/>
    </source>
</evidence>
<dbReference type="GO" id="GO:0016192">
    <property type="term" value="P:vesicle-mediated transport"/>
    <property type="evidence" value="ECO:0007669"/>
    <property type="project" value="InterPro"/>
</dbReference>
<reference evidence="3" key="2">
    <citation type="journal article" date="2012" name="Nat. Commun.">
        <title>Draft genome sequence and genetic transformation of the oleaginous alga Nannochloropis gaditana.</title>
        <authorList>
            <person name="Radakovits R."/>
            <person name="Jinkerson R.E."/>
            <person name="Fuerstenberg S.I."/>
            <person name="Tae H."/>
            <person name="Settlage R.E."/>
            <person name="Boore J.L."/>
            <person name="Posewitz M.C."/>
        </authorList>
    </citation>
    <scope>NUCLEOTIDE SEQUENCE</scope>
    <source>
        <strain evidence="3">CCMP526</strain>
    </source>
</reference>
<feature type="domain" description="VPS9" evidence="2">
    <location>
        <begin position="259"/>
        <end position="405"/>
    </location>
</feature>
<organism evidence="3">
    <name type="scientific">Nannochloropsis gaditana (strain CCMP526)</name>
    <name type="common">Green microalga</name>
    <name type="synonym">Microchloropsis gaditana</name>
    <dbReference type="NCBI Taxonomy" id="1093141"/>
    <lineage>
        <taxon>Eukaryota</taxon>
        <taxon>Sar</taxon>
        <taxon>Stramenopiles</taxon>
        <taxon>Ochrophyta</taxon>
        <taxon>Eustigmatophyceae</taxon>
        <taxon>Eustigmatales</taxon>
        <taxon>Monodopsidaceae</taxon>
        <taxon>Nannochloropsis</taxon>
    </lineage>
</organism>
<evidence type="ECO:0000259" key="2">
    <source>
        <dbReference type="PROSITE" id="PS51205"/>
    </source>
</evidence>
<dbReference type="SUPFAM" id="SSF109993">
    <property type="entry name" value="VPS9 domain"/>
    <property type="match status" value="1"/>
</dbReference>
<dbReference type="GO" id="GO:0031267">
    <property type="term" value="F:small GTPase binding"/>
    <property type="evidence" value="ECO:0007669"/>
    <property type="project" value="TreeGrafter"/>
</dbReference>
<dbReference type="GO" id="GO:0005829">
    <property type="term" value="C:cytosol"/>
    <property type="evidence" value="ECO:0007669"/>
    <property type="project" value="TreeGrafter"/>
</dbReference>
<dbReference type="InterPro" id="IPR037191">
    <property type="entry name" value="VPS9_dom_sf"/>
</dbReference>
<dbReference type="GO" id="GO:0005085">
    <property type="term" value="F:guanyl-nucleotide exchange factor activity"/>
    <property type="evidence" value="ECO:0007669"/>
    <property type="project" value="InterPro"/>
</dbReference>
<dbReference type="Gene3D" id="1.20.1050.80">
    <property type="entry name" value="VPS9 domain"/>
    <property type="match status" value="1"/>
</dbReference>
<feature type="region of interest" description="Disordered" evidence="1">
    <location>
        <begin position="554"/>
        <end position="582"/>
    </location>
</feature>
<feature type="compositionally biased region" description="Low complexity" evidence="1">
    <location>
        <begin position="448"/>
        <end position="464"/>
    </location>
</feature>
<dbReference type="EMBL" id="JU980287">
    <property type="protein sequence ID" value="AFJ69350.1"/>
    <property type="molecule type" value="mRNA"/>
</dbReference>
<dbReference type="PANTHER" id="PTHR23101:SF25">
    <property type="entry name" value="GTPASE-ACTIVATING PROTEIN AND VPS9 DOMAIN-CONTAINING PROTEIN 1"/>
    <property type="match status" value="1"/>
</dbReference>